<dbReference type="PANTHER" id="PTHR17601">
    <property type="entry name" value="RAFTLIN-RELATED"/>
    <property type="match status" value="1"/>
</dbReference>
<dbReference type="EMBL" id="VWZI01013053">
    <property type="protein sequence ID" value="NXG47771.1"/>
    <property type="molecule type" value="Genomic_DNA"/>
</dbReference>
<comment type="similarity">
    <text evidence="2">Belongs to the raftlin family.</text>
</comment>
<accession>A0A7K9C560</accession>
<gene>
    <name evidence="9" type="primary">Rftn2</name>
    <name evidence="9" type="ORF">PSIHAE_R10769</name>
</gene>
<comment type="subcellular location">
    <subcellularLocation>
        <location evidence="1">Cell membrane</location>
        <topology evidence="1">Lipid-anchor</topology>
    </subcellularLocation>
</comment>
<dbReference type="Pfam" id="PF15250">
    <property type="entry name" value="Raftlin"/>
    <property type="match status" value="1"/>
</dbReference>
<evidence type="ECO:0000313" key="10">
    <source>
        <dbReference type="Proteomes" id="UP000574528"/>
    </source>
</evidence>
<evidence type="ECO:0000256" key="6">
    <source>
        <dbReference type="ARBA" id="ARBA00023139"/>
    </source>
</evidence>
<evidence type="ECO:0000256" key="3">
    <source>
        <dbReference type="ARBA" id="ARBA00022475"/>
    </source>
</evidence>
<dbReference type="GO" id="GO:0005886">
    <property type="term" value="C:plasma membrane"/>
    <property type="evidence" value="ECO:0007669"/>
    <property type="project" value="UniProtKB-SubCell"/>
</dbReference>
<feature type="region of interest" description="Disordered" evidence="8">
    <location>
        <begin position="1"/>
        <end position="20"/>
    </location>
</feature>
<dbReference type="OrthoDB" id="9942562at2759"/>
<dbReference type="Proteomes" id="UP000574528">
    <property type="component" value="Unassembled WGS sequence"/>
</dbReference>
<dbReference type="PANTHER" id="PTHR17601:SF1">
    <property type="entry name" value="RAFTLIN-2"/>
    <property type="match status" value="1"/>
</dbReference>
<keyword evidence="3" id="KW-1003">Cell membrane</keyword>
<keyword evidence="10" id="KW-1185">Reference proteome</keyword>
<feature type="non-terminal residue" evidence="9">
    <location>
        <position position="507"/>
    </location>
</feature>
<feature type="non-terminal residue" evidence="9">
    <location>
        <position position="1"/>
    </location>
</feature>
<keyword evidence="4" id="KW-0519">Myristate</keyword>
<sequence length="507" mass="56732">MGCGLRKLEDPDDSSPGKIFSTLKRPQVETKTDSAYEYLLLDFTLEASSNPEVVKISSVLEIASKVEEYYSKGYVVGAVHPIMLPIGSRRNFPASHMYRVVLSRLKSSQKHAAPRGQKQPRLVIEECPLMCGTLTNEVVKELLEKVNTAAKRGKRFLGFVMQHFPQPKACNGTGTDGTAELESTLDRRNREHRRKDYDENYKNWNEGTLSGHSSESGIEEEVQGESSLLQDVDSQFGREFNPVKPRKGDDKLYTVFNVFDDDSTCWTYHEGALSMKVTKKGPVISTLEADWLELTTFYYKQGLSLIDSVVHWETCKGDYLPKSLEGLFIYEEEGAGVPGSNRRGNDAIIVEQWTVIEGCEIKTDYGPLLHTLAEFGWLLTCVLPTPIVRHDSEGNLATKQVIFLQRPVMWNSAIQTQVRKSLKQVIGEEKGKVSSRSVGLDTATFRPVEIGQPSDEFHLSPSKQCWIKEGSSHYGGFAGFSSSDAVLRELDDGQFDQEDGVTQVTCM</sequence>
<keyword evidence="7" id="KW-0449">Lipoprotein</keyword>
<comment type="caution">
    <text evidence="9">The sequence shown here is derived from an EMBL/GenBank/DDBJ whole genome shotgun (WGS) entry which is preliminary data.</text>
</comment>
<evidence type="ECO:0000256" key="2">
    <source>
        <dbReference type="ARBA" id="ARBA00006390"/>
    </source>
</evidence>
<keyword evidence="5" id="KW-0472">Membrane</keyword>
<evidence type="ECO:0000313" key="9">
    <source>
        <dbReference type="EMBL" id="NXG47771.1"/>
    </source>
</evidence>
<dbReference type="AlphaFoldDB" id="A0A7K9C560"/>
<name>A0A7K9C560_9PICI</name>
<reference evidence="9 10" key="1">
    <citation type="submission" date="2019-09" db="EMBL/GenBank/DDBJ databases">
        <title>Bird 10,000 Genomes (B10K) Project - Family phase.</title>
        <authorList>
            <person name="Zhang G."/>
        </authorList>
    </citation>
    <scope>NUCLEOTIDE SEQUENCE [LARGE SCALE GENOMIC DNA]</scope>
    <source>
        <strain evidence="9">B10K-DU-001-24</strain>
        <tissue evidence="9">Muscle</tissue>
    </source>
</reference>
<evidence type="ECO:0000256" key="4">
    <source>
        <dbReference type="ARBA" id="ARBA00022707"/>
    </source>
</evidence>
<evidence type="ECO:0000256" key="7">
    <source>
        <dbReference type="ARBA" id="ARBA00023288"/>
    </source>
</evidence>
<keyword evidence="6" id="KW-0564">Palmitate</keyword>
<evidence type="ECO:0000256" key="1">
    <source>
        <dbReference type="ARBA" id="ARBA00004193"/>
    </source>
</evidence>
<proteinExistence type="inferred from homology"/>
<evidence type="ECO:0000256" key="5">
    <source>
        <dbReference type="ARBA" id="ARBA00023136"/>
    </source>
</evidence>
<feature type="region of interest" description="Disordered" evidence="8">
    <location>
        <begin position="201"/>
        <end position="222"/>
    </location>
</feature>
<evidence type="ECO:0000256" key="8">
    <source>
        <dbReference type="SAM" id="MobiDB-lite"/>
    </source>
</evidence>
<protein>
    <submittedName>
        <fullName evidence="9">RFTN2 protein</fullName>
    </submittedName>
</protein>
<organism evidence="9 10">
    <name type="scientific">Psilopogon haemacephalus</name>
    <name type="common">coppersmith barbet</name>
    <dbReference type="NCBI Taxonomy" id="2585815"/>
    <lineage>
        <taxon>Eukaryota</taxon>
        <taxon>Metazoa</taxon>
        <taxon>Chordata</taxon>
        <taxon>Craniata</taxon>
        <taxon>Vertebrata</taxon>
        <taxon>Euteleostomi</taxon>
        <taxon>Archelosauria</taxon>
        <taxon>Archosauria</taxon>
        <taxon>Dinosauria</taxon>
        <taxon>Saurischia</taxon>
        <taxon>Theropoda</taxon>
        <taxon>Coelurosauria</taxon>
        <taxon>Aves</taxon>
        <taxon>Neognathae</taxon>
        <taxon>Neoaves</taxon>
        <taxon>Telluraves</taxon>
        <taxon>Coraciimorphae</taxon>
        <taxon>Piciformes</taxon>
        <taxon>Megalaimidae</taxon>
        <taxon>Psilopogon</taxon>
    </lineage>
</organism>
<dbReference type="InterPro" id="IPR028169">
    <property type="entry name" value="Raftlin"/>
</dbReference>